<dbReference type="InterPro" id="IPR046947">
    <property type="entry name" value="LytR-like"/>
</dbReference>
<dbReference type="Gene3D" id="2.40.50.1020">
    <property type="entry name" value="LytTr DNA-binding domain"/>
    <property type="match status" value="1"/>
</dbReference>
<keyword evidence="2" id="KW-0597">Phosphoprotein</keyword>
<dbReference type="Proteomes" id="UP000262073">
    <property type="component" value="Chromosome"/>
</dbReference>
<dbReference type="EMBL" id="CP031769">
    <property type="protein sequence ID" value="AXR08224.1"/>
    <property type="molecule type" value="Genomic_DNA"/>
</dbReference>
<evidence type="ECO:0000256" key="2">
    <source>
        <dbReference type="PROSITE-ProRule" id="PRU00169"/>
    </source>
</evidence>
<dbReference type="Pfam" id="PF00072">
    <property type="entry name" value="Response_reg"/>
    <property type="match status" value="1"/>
</dbReference>
<feature type="domain" description="HTH LytTR-type" evidence="4">
    <location>
        <begin position="137"/>
        <end position="242"/>
    </location>
</feature>
<dbReference type="InterPro" id="IPR007492">
    <property type="entry name" value="LytTR_DNA-bd_dom"/>
</dbReference>
<dbReference type="PANTHER" id="PTHR37299:SF1">
    <property type="entry name" value="STAGE 0 SPORULATION PROTEIN A HOMOLOG"/>
    <property type="match status" value="1"/>
</dbReference>
<organism evidence="5 6">
    <name type="scientific">Salinimonas sediminis</name>
    <dbReference type="NCBI Taxonomy" id="2303538"/>
    <lineage>
        <taxon>Bacteria</taxon>
        <taxon>Pseudomonadati</taxon>
        <taxon>Pseudomonadota</taxon>
        <taxon>Gammaproteobacteria</taxon>
        <taxon>Alteromonadales</taxon>
        <taxon>Alteromonadaceae</taxon>
        <taxon>Alteromonas/Salinimonas group</taxon>
        <taxon>Salinimonas</taxon>
    </lineage>
</organism>
<dbReference type="GO" id="GO:0003677">
    <property type="term" value="F:DNA binding"/>
    <property type="evidence" value="ECO:0007669"/>
    <property type="project" value="UniProtKB-KW"/>
</dbReference>
<evidence type="ECO:0000256" key="1">
    <source>
        <dbReference type="ARBA" id="ARBA00023012"/>
    </source>
</evidence>
<protein>
    <submittedName>
        <fullName evidence="5">DNA-binding response regulator</fullName>
    </submittedName>
</protein>
<evidence type="ECO:0000259" key="4">
    <source>
        <dbReference type="PROSITE" id="PS50930"/>
    </source>
</evidence>
<name>A0A346NRR7_9ALTE</name>
<gene>
    <name evidence="5" type="ORF">D0Y50_18805</name>
</gene>
<dbReference type="KEGG" id="salm:D0Y50_18805"/>
<dbReference type="PROSITE" id="PS50930">
    <property type="entry name" value="HTH_LYTTR"/>
    <property type="match status" value="1"/>
</dbReference>
<dbReference type="SMART" id="SM00850">
    <property type="entry name" value="LytTR"/>
    <property type="match status" value="1"/>
</dbReference>
<feature type="domain" description="Response regulatory" evidence="3">
    <location>
        <begin position="3"/>
        <end position="114"/>
    </location>
</feature>
<keyword evidence="5" id="KW-0238">DNA-binding</keyword>
<dbReference type="SMART" id="SM00448">
    <property type="entry name" value="REC"/>
    <property type="match status" value="1"/>
</dbReference>
<evidence type="ECO:0000313" key="5">
    <source>
        <dbReference type="EMBL" id="AXR08224.1"/>
    </source>
</evidence>
<dbReference type="PANTHER" id="PTHR37299">
    <property type="entry name" value="TRANSCRIPTIONAL REGULATOR-RELATED"/>
    <property type="match status" value="1"/>
</dbReference>
<dbReference type="RefSeq" id="WP_108568675.1">
    <property type="nucleotide sequence ID" value="NZ_CP031769.1"/>
</dbReference>
<dbReference type="GO" id="GO:0000156">
    <property type="term" value="F:phosphorelay response regulator activity"/>
    <property type="evidence" value="ECO:0007669"/>
    <property type="project" value="InterPro"/>
</dbReference>
<dbReference type="InterPro" id="IPR011006">
    <property type="entry name" value="CheY-like_superfamily"/>
</dbReference>
<dbReference type="SUPFAM" id="SSF52172">
    <property type="entry name" value="CheY-like"/>
    <property type="match status" value="1"/>
</dbReference>
<dbReference type="AlphaFoldDB" id="A0A346NRR7"/>
<accession>A0A346NRR7</accession>
<feature type="modified residue" description="4-aspartylphosphate" evidence="2">
    <location>
        <position position="54"/>
    </location>
</feature>
<sequence>MLKVLIVDDERLARMELERMLGKFDDVVIAAQAANGNEALAALQVHPVDLVFVDIKMPELDGLAFARAVDPKVHFVFCTAYSEHAVQAYELNAFDYIVKPVAPARLEAVINKARLTHGVQPVQPQPQPDYLPDDHGLLLKFGHDFNIVRLAEISRFESIGNHVAVYSSAGKSYIHASLSKVESRLNPSAYFKASRSDIVRINSISRIEEGMAAGTFSLFLKDGSVIEVSRRQAQQLRKVFSIEHF</sequence>
<dbReference type="InterPro" id="IPR001789">
    <property type="entry name" value="Sig_transdc_resp-reg_receiver"/>
</dbReference>
<evidence type="ECO:0000259" key="3">
    <source>
        <dbReference type="PROSITE" id="PS50110"/>
    </source>
</evidence>
<keyword evidence="6" id="KW-1185">Reference proteome</keyword>
<evidence type="ECO:0000313" key="6">
    <source>
        <dbReference type="Proteomes" id="UP000262073"/>
    </source>
</evidence>
<dbReference type="PROSITE" id="PS50110">
    <property type="entry name" value="RESPONSE_REGULATORY"/>
    <property type="match status" value="1"/>
</dbReference>
<reference evidence="5 6" key="1">
    <citation type="submission" date="2018-08" db="EMBL/GenBank/DDBJ databases">
        <title>Salinimonas sediminis sp. nov., a piezophilic bacterium isolated from a deep-sea sediment sample from the New Britain Trench.</title>
        <authorList>
            <person name="Cao J."/>
        </authorList>
    </citation>
    <scope>NUCLEOTIDE SEQUENCE [LARGE SCALE GENOMIC DNA]</scope>
    <source>
        <strain evidence="5 6">N102</strain>
    </source>
</reference>
<dbReference type="Gene3D" id="3.40.50.2300">
    <property type="match status" value="1"/>
</dbReference>
<proteinExistence type="predicted"/>
<dbReference type="Pfam" id="PF04397">
    <property type="entry name" value="LytTR"/>
    <property type="match status" value="1"/>
</dbReference>
<keyword evidence="1" id="KW-0902">Two-component regulatory system</keyword>
<dbReference type="OrthoDB" id="236568at2"/>